<organism evidence="1 2">
    <name type="scientific">Candidatus Fusobacterium pullicola</name>
    <dbReference type="NCBI Taxonomy" id="2838601"/>
    <lineage>
        <taxon>Bacteria</taxon>
        <taxon>Fusobacteriati</taxon>
        <taxon>Fusobacteriota</taxon>
        <taxon>Fusobacteriia</taxon>
        <taxon>Fusobacteriales</taxon>
        <taxon>Fusobacteriaceae</taxon>
        <taxon>Fusobacterium</taxon>
    </lineage>
</organism>
<dbReference type="AlphaFoldDB" id="A0A9E2L0Y8"/>
<accession>A0A9E2L0Y8</accession>
<evidence type="ECO:0000313" key="2">
    <source>
        <dbReference type="Proteomes" id="UP000724657"/>
    </source>
</evidence>
<proteinExistence type="predicted"/>
<dbReference type="Proteomes" id="UP000724657">
    <property type="component" value="Unassembled WGS sequence"/>
</dbReference>
<protein>
    <submittedName>
        <fullName evidence="1">Uncharacterized protein</fullName>
    </submittedName>
</protein>
<gene>
    <name evidence="1" type="ORF">IAA47_08675</name>
</gene>
<comment type="caution">
    <text evidence="1">The sequence shown here is derived from an EMBL/GenBank/DDBJ whole genome shotgun (WGS) entry which is preliminary data.</text>
</comment>
<name>A0A9E2L0Y8_9FUSO</name>
<sequence length="70" mass="7723">MLLFTGEAQVADLSTLDINSGEIVLKAPLIVGKTWISNGNTYEIISVVEDEIQVKKTFKSGIEKIMILKK</sequence>
<reference evidence="1" key="1">
    <citation type="journal article" date="2021" name="PeerJ">
        <title>Extensive microbial diversity within the chicken gut microbiome revealed by metagenomics and culture.</title>
        <authorList>
            <person name="Gilroy R."/>
            <person name="Ravi A."/>
            <person name="Getino M."/>
            <person name="Pursley I."/>
            <person name="Horton D.L."/>
            <person name="Alikhan N.F."/>
            <person name="Baker D."/>
            <person name="Gharbi K."/>
            <person name="Hall N."/>
            <person name="Watson M."/>
            <person name="Adriaenssens E.M."/>
            <person name="Foster-Nyarko E."/>
            <person name="Jarju S."/>
            <person name="Secka A."/>
            <person name="Antonio M."/>
            <person name="Oren A."/>
            <person name="Chaudhuri R.R."/>
            <person name="La Ragione R."/>
            <person name="Hildebrand F."/>
            <person name="Pallen M.J."/>
        </authorList>
    </citation>
    <scope>NUCLEOTIDE SEQUENCE</scope>
    <source>
        <strain evidence="1">A6-441</strain>
    </source>
</reference>
<evidence type="ECO:0000313" key="1">
    <source>
        <dbReference type="EMBL" id="MBU3843034.1"/>
    </source>
</evidence>
<reference evidence="1" key="2">
    <citation type="submission" date="2021-04" db="EMBL/GenBank/DDBJ databases">
        <authorList>
            <person name="Gilroy R."/>
        </authorList>
    </citation>
    <scope>NUCLEOTIDE SEQUENCE</scope>
    <source>
        <strain evidence="1">A6-441</strain>
    </source>
</reference>
<dbReference type="EMBL" id="JAHLFN010000076">
    <property type="protein sequence ID" value="MBU3843034.1"/>
    <property type="molecule type" value="Genomic_DNA"/>
</dbReference>